<dbReference type="InterPro" id="IPR050767">
    <property type="entry name" value="Sel1_AlgK"/>
</dbReference>
<sequence length="367" mass="40026">LPVTRGAASPEGGLGRRDGGGRNAPGETRRGYLTANQPRRPSPAAPAARPEVSGGSDSALSSYARGARLDTPSRGSLVHGMVGHPPADDMDHQGESSSSRRRSVIASTQDLGGSSSRRLNDLLLRLLQRKICLLCETFFDNDDMIMSLAEEQQPPAPAVPAAGPLPDAVKEEELMSSVHELHESFTCPLCCLPIVQPFGKHSSWETCCMKRVCDGCSLASYKRGMGSMCAFCRTPTPDSDAATLALVRKRVDAKDPKAIEFLAQLYYYGNHGLRKDIPRACELWKESARLGDLGAHNRLGYRYYHGEGVQQDIDRGIRHWQHAAIQGHPDSRFMLGIHECENGNHELAVQHLMISAKMGDDHPIKGL</sequence>
<dbReference type="PANTHER" id="PTHR11102">
    <property type="entry name" value="SEL-1-LIKE PROTEIN"/>
    <property type="match status" value="1"/>
</dbReference>
<protein>
    <recommendedName>
        <fullName evidence="5">RING-type domain-containing protein</fullName>
    </recommendedName>
</protein>
<evidence type="ECO:0000256" key="1">
    <source>
        <dbReference type="ARBA" id="ARBA00038101"/>
    </source>
</evidence>
<dbReference type="EMBL" id="AGNL01020695">
    <property type="protein sequence ID" value="EJK60779.1"/>
    <property type="molecule type" value="Genomic_DNA"/>
</dbReference>
<feature type="non-terminal residue" evidence="3">
    <location>
        <position position="1"/>
    </location>
</feature>
<name>K0S793_THAOC</name>
<dbReference type="InterPro" id="IPR011990">
    <property type="entry name" value="TPR-like_helical_dom_sf"/>
</dbReference>
<keyword evidence="4" id="KW-1185">Reference proteome</keyword>
<proteinExistence type="inferred from homology"/>
<evidence type="ECO:0000313" key="4">
    <source>
        <dbReference type="Proteomes" id="UP000266841"/>
    </source>
</evidence>
<dbReference type="InterPro" id="IPR006597">
    <property type="entry name" value="Sel1-like"/>
</dbReference>
<dbReference type="AlphaFoldDB" id="K0S793"/>
<comment type="caution">
    <text evidence="3">The sequence shown here is derived from an EMBL/GenBank/DDBJ whole genome shotgun (WGS) entry which is preliminary data.</text>
</comment>
<feature type="region of interest" description="Disordered" evidence="2">
    <location>
        <begin position="1"/>
        <end position="113"/>
    </location>
</feature>
<accession>K0S793</accession>
<comment type="similarity">
    <text evidence="1">Belongs to the sel-1 family.</text>
</comment>
<evidence type="ECO:0000256" key="2">
    <source>
        <dbReference type="SAM" id="MobiDB-lite"/>
    </source>
</evidence>
<evidence type="ECO:0008006" key="5">
    <source>
        <dbReference type="Google" id="ProtNLM"/>
    </source>
</evidence>
<dbReference type="PANTHER" id="PTHR11102:SF160">
    <property type="entry name" value="ERAD-ASSOCIATED E3 UBIQUITIN-PROTEIN LIGASE COMPONENT HRD3"/>
    <property type="match status" value="1"/>
</dbReference>
<evidence type="ECO:0000313" key="3">
    <source>
        <dbReference type="EMBL" id="EJK60779.1"/>
    </source>
</evidence>
<dbReference type="OrthoDB" id="272077at2759"/>
<reference evidence="3 4" key="1">
    <citation type="journal article" date="2012" name="Genome Biol.">
        <title>Genome and low-iron response of an oceanic diatom adapted to chronic iron limitation.</title>
        <authorList>
            <person name="Lommer M."/>
            <person name="Specht M."/>
            <person name="Roy A.S."/>
            <person name="Kraemer L."/>
            <person name="Andreson R."/>
            <person name="Gutowska M.A."/>
            <person name="Wolf J."/>
            <person name="Bergner S.V."/>
            <person name="Schilhabel M.B."/>
            <person name="Klostermeier U.C."/>
            <person name="Beiko R.G."/>
            <person name="Rosenstiel P."/>
            <person name="Hippler M."/>
            <person name="Laroche J."/>
        </authorList>
    </citation>
    <scope>NUCLEOTIDE SEQUENCE [LARGE SCALE GENOMIC DNA]</scope>
    <source>
        <strain evidence="3 4">CCMP1005</strain>
    </source>
</reference>
<dbReference type="SUPFAM" id="SSF81901">
    <property type="entry name" value="HCP-like"/>
    <property type="match status" value="1"/>
</dbReference>
<dbReference type="Pfam" id="PF08238">
    <property type="entry name" value="Sel1"/>
    <property type="match status" value="2"/>
</dbReference>
<dbReference type="SMART" id="SM00671">
    <property type="entry name" value="SEL1"/>
    <property type="match status" value="3"/>
</dbReference>
<dbReference type="Proteomes" id="UP000266841">
    <property type="component" value="Unassembled WGS sequence"/>
</dbReference>
<dbReference type="Gene3D" id="1.25.40.10">
    <property type="entry name" value="Tetratricopeptide repeat domain"/>
    <property type="match status" value="1"/>
</dbReference>
<organism evidence="3 4">
    <name type="scientific">Thalassiosira oceanica</name>
    <name type="common">Marine diatom</name>
    <dbReference type="NCBI Taxonomy" id="159749"/>
    <lineage>
        <taxon>Eukaryota</taxon>
        <taxon>Sar</taxon>
        <taxon>Stramenopiles</taxon>
        <taxon>Ochrophyta</taxon>
        <taxon>Bacillariophyta</taxon>
        <taxon>Coscinodiscophyceae</taxon>
        <taxon>Thalassiosirophycidae</taxon>
        <taxon>Thalassiosirales</taxon>
        <taxon>Thalassiosiraceae</taxon>
        <taxon>Thalassiosira</taxon>
    </lineage>
</organism>
<gene>
    <name evidence="3" type="ORF">THAOC_18810</name>
</gene>